<sequence length="49" mass="5685">MKKNVEDIVVSNFYKDVRCLIEEARHTVASTVNAAITMLYWQIGKRVNE</sequence>
<evidence type="ECO:0000313" key="2">
    <source>
        <dbReference type="Proteomes" id="UP000501926"/>
    </source>
</evidence>
<gene>
    <name evidence="1" type="ORF">KsCSTR_14480</name>
</gene>
<protein>
    <recommendedName>
        <fullName evidence="3">YhcG N-terminal domain-containing protein</fullName>
    </recommendedName>
</protein>
<organism evidence="1 2">
    <name type="scientific">Kuenenia stuttgartiensis</name>
    <dbReference type="NCBI Taxonomy" id="174633"/>
    <lineage>
        <taxon>Bacteria</taxon>
        <taxon>Pseudomonadati</taxon>
        <taxon>Planctomycetota</taxon>
        <taxon>Candidatus Brocadiia</taxon>
        <taxon>Candidatus Brocadiales</taxon>
        <taxon>Candidatus Brocadiaceae</taxon>
        <taxon>Candidatus Kuenenia</taxon>
    </lineage>
</organism>
<accession>A0A6G7GNQ5</accession>
<dbReference type="AlphaFoldDB" id="A0A6G7GNQ5"/>
<reference evidence="1 2" key="1">
    <citation type="submission" date="2020-02" db="EMBL/GenBank/DDBJ databases">
        <title>Newly sequenced genome of strain CSTR1 showed variability in Candidatus Kuenenia stuttgartiensis genomes.</title>
        <authorList>
            <person name="Ding C."/>
            <person name="Adrian L."/>
        </authorList>
    </citation>
    <scope>NUCLEOTIDE SEQUENCE [LARGE SCALE GENOMIC DNA]</scope>
    <source>
        <strain evidence="1 2">CSTR1</strain>
    </source>
</reference>
<dbReference type="EMBL" id="CP049055">
    <property type="protein sequence ID" value="QII10827.1"/>
    <property type="molecule type" value="Genomic_DNA"/>
</dbReference>
<proteinExistence type="predicted"/>
<evidence type="ECO:0000313" key="1">
    <source>
        <dbReference type="EMBL" id="QII10827.1"/>
    </source>
</evidence>
<dbReference type="Proteomes" id="UP000501926">
    <property type="component" value="Chromosome"/>
</dbReference>
<name>A0A6G7GNQ5_KUEST</name>
<evidence type="ECO:0008006" key="3">
    <source>
        <dbReference type="Google" id="ProtNLM"/>
    </source>
</evidence>